<protein>
    <submittedName>
        <fullName evidence="1">rRNA biogenesis protein rrp5</fullName>
    </submittedName>
</protein>
<feature type="non-terminal residue" evidence="1">
    <location>
        <position position="1"/>
    </location>
</feature>
<accession>A0ACC1HVP7</accession>
<gene>
    <name evidence="1" type="primary">RRP5</name>
    <name evidence="1" type="ORF">EV182_001270</name>
</gene>
<dbReference type="EMBL" id="JAMZIH010000166">
    <property type="protein sequence ID" value="KAJ1679818.1"/>
    <property type="molecule type" value="Genomic_DNA"/>
</dbReference>
<evidence type="ECO:0000313" key="2">
    <source>
        <dbReference type="Proteomes" id="UP001145114"/>
    </source>
</evidence>
<name>A0ACC1HVP7_9FUNG</name>
<keyword evidence="2" id="KW-1185">Reference proteome</keyword>
<dbReference type="Proteomes" id="UP001145114">
    <property type="component" value="Unassembled WGS sequence"/>
</dbReference>
<comment type="caution">
    <text evidence="1">The sequence shown here is derived from an EMBL/GenBank/DDBJ whole genome shotgun (WGS) entry which is preliminary data.</text>
</comment>
<sequence length="1882" mass="207186">LSLDPELVNSRFVQSDLSVGMLVTASVKSVEDHGYVLSTGIEGVASGFLPHSKANDYLKAHFPHMTQLRVGQVIEAAITKMSEDQRTIKVTLNPAVVSASVLSDPLSSIASLQPGQLAEATLTGVFESGVTLRLFGFFEASVDAIHLPDRGVTPLVELQKRYKIGEKVLVRVIFVSLTTAAKIVSAAAMPHVLSLTTLPEYEQYQLENTGVGNLGGRPEIPWPVPFGTQIQDGIVKRVDPRLGLLLEVPSIDSLHASVHISRVSDKKDISISPISGRYKLGTRHRYRVVGYDAFDGILQASMQASILDEPYLRAADLSVGEVALGTVDKVLEDGLLVSLSPHVTGFVPRDHASDAKLKDLSKKFSEGDQVKCRVWGVRAADNRAYFTCKRSIVGSDLAPIYGYTEAEGTRVGAQGVGIVVGFTSGGALISMFQNRKAFVPMAEISDAYINAPQEALKPGQTVKFRVLSVDSEAKRMRVSLRHGPGTAGGEAPARTGSLGYIEFNQSTDGIEAGQLVRGRVVKISRNNKVVIALEPSNIQALLDPSHLCDNMGALPERVLSLLKPGFVFEELVVLSKIKSFAGVNVTAKPALLKATKAGRFPKSTEEIEPGQILAGYVHSAVAFGVFVSFAGDMVGMAPIQSLSDQYVASPSDLFQASQTVLAFVTGISDEGKIELSLKRSVATVEGSGFLSEKDFVYEYFMPFCGALEDQKVVKARLAFDTRIGTVEAISVKQKMPYGWMVEPANRPDGDLTTGFVTLEQTKGAGKDDEDDDARIPAFVLDVDADKKIIDYSIQPKLVSTGWAAPGIASSDADPSEDKKKKKRQQKASAKIAQAREKLVQVAKKQAVVDAVIELVKQDYLVLAVPSCGNAVVFAATKSYNLRSKPFMRYKAGQTISGSIAWIGDLEPGSRCSRTLFVIKSVDSTLTTAAKTGKRAVNEPIDPSIQFFEDYQPGVITKARVQSVKSSQANLELAKNVKGRLHVTELVDSIDNFADKGDLTNPFKAANIKVNAEIRVKVIGLHSAKTHSYLPITRHTSPNKSVINVTIRPSELAVGSGETEPQQLIQSKERTRTAGDVKVGQKFVGFVDSADIKEGVWVLLNATLRGRIMPFNITRSYAIMSNLSKHFPRGAAIEVQVERVVPEKGIIDLVLVDLDKYPPPIRSIDDVKEGEIVAGKAQPLGPKSMALLVQVGIEGRKDGGSEAQQRPSHIRGRVTLTDISDKYEAEPLRNFQKHQLIPAYVVRVDKGQGQLDLSLRPSLTSQSGVSDIADPDFKHALELVVDQVVHGYIKSVTDKGCFVQLSRSLTGRVKISELSDEFIRDIKSAFEQGQLVAAAVIGVDKERNQVELSLRKSRLGDIEVNGSKRLRRLEEIIVGEIFTGTVARTESYGVLIKLDSAHVTGLCPLHEMADSQDAASINPHSIYEKGDRVLVKVLEVDTDKMRVKLGLKASYFTSSDTNGEEKGEHEDASEDDEGNAPTTEDDDEDDDDDDEEEGDDSEEEEERQYDSDIDAMQVEDEEDVVEGPPDRGISALPVKFGFQWGDDYDSDKDSSHELMSVADHGSDSESSGESDNDRNGGSEGKDRRKKKSKRQQTKDVTADILEETPKSAADFERLLIGSPNSSYLWINYMAFYLQLSEVDQARSIAEKALKTISFREEREKMNVWVALLNLERKFGTKTSLEDVFKRSIEYMEAEEMYLKLAKIYERNEQSKEAEDTYKTAVRKFGESPKVWVQFALFYLRHADKGIKARELLQRALKSLPKHKHVQTIVQFAQIEFQHGEPERGRTIFEGILSTYPKRNDIWLVYISMEINLVTKYFPDRYAGDEGRWDAARKLFQRATVMKFSSKKMKSLFKQWLQFEKAHGDEEHVEAVKARALEYVQSQQ</sequence>
<proteinExistence type="predicted"/>
<organism evidence="1 2">
    <name type="scientific">Spiromyces aspiralis</name>
    <dbReference type="NCBI Taxonomy" id="68401"/>
    <lineage>
        <taxon>Eukaryota</taxon>
        <taxon>Fungi</taxon>
        <taxon>Fungi incertae sedis</taxon>
        <taxon>Zoopagomycota</taxon>
        <taxon>Kickxellomycotina</taxon>
        <taxon>Kickxellomycetes</taxon>
        <taxon>Kickxellales</taxon>
        <taxon>Kickxellaceae</taxon>
        <taxon>Spiromyces</taxon>
    </lineage>
</organism>
<evidence type="ECO:0000313" key="1">
    <source>
        <dbReference type="EMBL" id="KAJ1679818.1"/>
    </source>
</evidence>
<reference evidence="1" key="1">
    <citation type="submission" date="2022-06" db="EMBL/GenBank/DDBJ databases">
        <title>Phylogenomic reconstructions and comparative analyses of Kickxellomycotina fungi.</title>
        <authorList>
            <person name="Reynolds N.K."/>
            <person name="Stajich J.E."/>
            <person name="Barry K."/>
            <person name="Grigoriev I.V."/>
            <person name="Crous P."/>
            <person name="Smith M.E."/>
        </authorList>
    </citation>
    <scope>NUCLEOTIDE SEQUENCE</scope>
    <source>
        <strain evidence="1">RSA 2271</strain>
    </source>
</reference>